<dbReference type="Pfam" id="PF03203">
    <property type="entry name" value="MerC"/>
    <property type="match status" value="1"/>
</dbReference>
<feature type="transmembrane region" description="Helical" evidence="1">
    <location>
        <begin position="20"/>
        <end position="45"/>
    </location>
</feature>
<dbReference type="Proteomes" id="UP001301653">
    <property type="component" value="Unassembled WGS sequence"/>
</dbReference>
<dbReference type="RefSeq" id="WP_323438123.1">
    <property type="nucleotide sequence ID" value="NZ_JAYFUH010000063.1"/>
</dbReference>
<proteinExistence type="predicted"/>
<dbReference type="EMBL" id="JAYFUH010000063">
    <property type="protein sequence ID" value="MEA5666889.1"/>
    <property type="molecule type" value="Genomic_DNA"/>
</dbReference>
<keyword evidence="1" id="KW-1133">Transmembrane helix</keyword>
<evidence type="ECO:0000256" key="1">
    <source>
        <dbReference type="SAM" id="Phobius"/>
    </source>
</evidence>
<feature type="transmembrane region" description="Helical" evidence="1">
    <location>
        <begin position="101"/>
        <end position="121"/>
    </location>
</feature>
<evidence type="ECO:0000313" key="3">
    <source>
        <dbReference type="Proteomes" id="UP001301653"/>
    </source>
</evidence>
<gene>
    <name evidence="2" type="ORF">VA603_04990</name>
</gene>
<name>A0ABU5V0L9_9GAMM</name>
<keyword evidence="3" id="KW-1185">Reference proteome</keyword>
<dbReference type="InterPro" id="IPR004891">
    <property type="entry name" value="Mercury-R_MerC"/>
</dbReference>
<sequence length="137" mass="14746">MPLPAALRQYLDRFGATGSLLCAVHCAVLPALLAIAPSLGLSFWLSDSVELTVVIFVTVLGLASLLWGYYRHRALRALAVLVPGLVLLWAGLLHAELHHSQVPHAIVMTLGGVLVALAHLLNLRLNHHHVHDASCAH</sequence>
<comment type="caution">
    <text evidence="2">The sequence shown here is derived from an EMBL/GenBank/DDBJ whole genome shotgun (WGS) entry which is preliminary data.</text>
</comment>
<reference evidence="2 3" key="1">
    <citation type="submission" date="2023-12" db="EMBL/GenBank/DDBJ databases">
        <title>Stenotrophomonas guangdongensis sp. nov., isolated from wilted pepper plants (Capsicum annuum).</title>
        <authorList>
            <person name="Qiu M."/>
            <person name="Li Y."/>
            <person name="Liu Q."/>
            <person name="Zhang X."/>
            <person name="Huang Y."/>
            <person name="Guo R."/>
            <person name="Hu M."/>
            <person name="Zhou J."/>
            <person name="Zhou X."/>
        </authorList>
    </citation>
    <scope>NUCLEOTIDE SEQUENCE [LARGE SCALE GENOMIC DNA]</scope>
    <source>
        <strain evidence="2 3">MH1</strain>
    </source>
</reference>
<feature type="transmembrane region" description="Helical" evidence="1">
    <location>
        <begin position="51"/>
        <end position="70"/>
    </location>
</feature>
<protein>
    <submittedName>
        <fullName evidence="2">MerC domain-containing protein</fullName>
    </submittedName>
</protein>
<feature type="transmembrane region" description="Helical" evidence="1">
    <location>
        <begin position="77"/>
        <end position="95"/>
    </location>
</feature>
<keyword evidence="1" id="KW-0812">Transmembrane</keyword>
<accession>A0ABU5V0L9</accession>
<keyword evidence="1" id="KW-0472">Membrane</keyword>
<evidence type="ECO:0000313" key="2">
    <source>
        <dbReference type="EMBL" id="MEA5666889.1"/>
    </source>
</evidence>
<organism evidence="2 3">
    <name type="scientific">Stenotrophomonas capsici</name>
    <dbReference type="NCBI Taxonomy" id="3110230"/>
    <lineage>
        <taxon>Bacteria</taxon>
        <taxon>Pseudomonadati</taxon>
        <taxon>Pseudomonadota</taxon>
        <taxon>Gammaproteobacteria</taxon>
        <taxon>Lysobacterales</taxon>
        <taxon>Lysobacteraceae</taxon>
        <taxon>Stenotrophomonas</taxon>
    </lineage>
</organism>